<accession>L1I730</accession>
<feature type="transmembrane region" description="Helical" evidence="7">
    <location>
        <begin position="7"/>
        <end position="28"/>
    </location>
</feature>
<dbReference type="RefSeq" id="XP_005819041.1">
    <property type="nucleotide sequence ID" value="XM_005818984.1"/>
</dbReference>
<reference evidence="9" key="3">
    <citation type="submission" date="2015-06" db="UniProtKB">
        <authorList>
            <consortium name="EnsemblProtists"/>
        </authorList>
    </citation>
    <scope>IDENTIFICATION</scope>
</reference>
<dbReference type="PANTHER" id="PTHR36561">
    <property type="entry name" value="HAEMOLYSIN-III RELATED-RELATED"/>
    <property type="match status" value="1"/>
</dbReference>
<feature type="transmembrane region" description="Helical" evidence="7">
    <location>
        <begin position="126"/>
        <end position="143"/>
    </location>
</feature>
<comment type="subcellular location">
    <subcellularLocation>
        <location evidence="1">Cell membrane</location>
        <topology evidence="1">Multi-pass membrane protein</topology>
    </subcellularLocation>
</comment>
<protein>
    <submittedName>
        <fullName evidence="8 9">Uncharacterized protein</fullName>
    </submittedName>
</protein>
<dbReference type="KEGG" id="gtt:GUITHDRAFT_121761"/>
<evidence type="ECO:0000313" key="9">
    <source>
        <dbReference type="EnsemblProtists" id="EKX32061"/>
    </source>
</evidence>
<proteinExistence type="inferred from homology"/>
<feature type="transmembrane region" description="Helical" evidence="7">
    <location>
        <begin position="79"/>
        <end position="95"/>
    </location>
</feature>
<organism evidence="8">
    <name type="scientific">Guillardia theta (strain CCMP2712)</name>
    <name type="common">Cryptophyte</name>
    <dbReference type="NCBI Taxonomy" id="905079"/>
    <lineage>
        <taxon>Eukaryota</taxon>
        <taxon>Cryptophyceae</taxon>
        <taxon>Pyrenomonadales</taxon>
        <taxon>Geminigeraceae</taxon>
        <taxon>Guillardia</taxon>
    </lineage>
</organism>
<evidence type="ECO:0000256" key="7">
    <source>
        <dbReference type="SAM" id="Phobius"/>
    </source>
</evidence>
<dbReference type="Pfam" id="PF12036">
    <property type="entry name" value="DUF3522"/>
    <property type="match status" value="1"/>
</dbReference>
<evidence type="ECO:0000256" key="6">
    <source>
        <dbReference type="ARBA" id="ARBA00023136"/>
    </source>
</evidence>
<dbReference type="PANTHER" id="PTHR36561:SF2">
    <property type="entry name" value="HAEMOLYSIN-III RELATED"/>
    <property type="match status" value="1"/>
</dbReference>
<gene>
    <name evidence="8" type="ORF">GUITHDRAFT_121761</name>
</gene>
<dbReference type="InterPro" id="IPR021910">
    <property type="entry name" value="NGX6/PGAP6/MYMK"/>
</dbReference>
<reference evidence="10" key="2">
    <citation type="submission" date="2012-11" db="EMBL/GenBank/DDBJ databases">
        <authorList>
            <person name="Kuo A."/>
            <person name="Curtis B.A."/>
            <person name="Tanifuji G."/>
            <person name="Burki F."/>
            <person name="Gruber A."/>
            <person name="Irimia M."/>
            <person name="Maruyama S."/>
            <person name="Arias M.C."/>
            <person name="Ball S.G."/>
            <person name="Gile G.H."/>
            <person name="Hirakawa Y."/>
            <person name="Hopkins J.F."/>
            <person name="Rensing S.A."/>
            <person name="Schmutz J."/>
            <person name="Symeonidi A."/>
            <person name="Elias M."/>
            <person name="Eveleigh R.J."/>
            <person name="Herman E.K."/>
            <person name="Klute M.J."/>
            <person name="Nakayama T."/>
            <person name="Obornik M."/>
            <person name="Reyes-Prieto A."/>
            <person name="Armbrust E.V."/>
            <person name="Aves S.J."/>
            <person name="Beiko R.G."/>
            <person name="Coutinho P."/>
            <person name="Dacks J.B."/>
            <person name="Durnford D.G."/>
            <person name="Fast N.M."/>
            <person name="Green B.R."/>
            <person name="Grisdale C."/>
            <person name="Hempe F."/>
            <person name="Henrissat B."/>
            <person name="Hoppner M.P."/>
            <person name="Ishida K.-I."/>
            <person name="Kim E."/>
            <person name="Koreny L."/>
            <person name="Kroth P.G."/>
            <person name="Liu Y."/>
            <person name="Malik S.-B."/>
            <person name="Maier U.G."/>
            <person name="McRose D."/>
            <person name="Mock T."/>
            <person name="Neilson J.A."/>
            <person name="Onodera N.T."/>
            <person name="Poole A.M."/>
            <person name="Pritham E.J."/>
            <person name="Richards T.A."/>
            <person name="Rocap G."/>
            <person name="Roy S.W."/>
            <person name="Sarai C."/>
            <person name="Schaack S."/>
            <person name="Shirato S."/>
            <person name="Slamovits C.H."/>
            <person name="Spencer D.F."/>
            <person name="Suzuki S."/>
            <person name="Worden A.Z."/>
            <person name="Zauner S."/>
            <person name="Barry K."/>
            <person name="Bell C."/>
            <person name="Bharti A.K."/>
            <person name="Crow J.A."/>
            <person name="Grimwood J."/>
            <person name="Kramer R."/>
            <person name="Lindquist E."/>
            <person name="Lucas S."/>
            <person name="Salamov A."/>
            <person name="McFadden G.I."/>
            <person name="Lane C.E."/>
            <person name="Keeling P.J."/>
            <person name="Gray M.W."/>
            <person name="Grigoriev I.V."/>
            <person name="Archibald J.M."/>
        </authorList>
    </citation>
    <scope>NUCLEOTIDE SEQUENCE</scope>
    <source>
        <strain evidence="10">CCMP2712</strain>
    </source>
</reference>
<dbReference type="GO" id="GO:0005886">
    <property type="term" value="C:plasma membrane"/>
    <property type="evidence" value="ECO:0007669"/>
    <property type="project" value="UniProtKB-SubCell"/>
</dbReference>
<evidence type="ECO:0000313" key="10">
    <source>
        <dbReference type="Proteomes" id="UP000011087"/>
    </source>
</evidence>
<evidence type="ECO:0000256" key="1">
    <source>
        <dbReference type="ARBA" id="ARBA00004651"/>
    </source>
</evidence>
<sequence length="172" mass="20208">MRKVWELWTTAILNSLSNFLVLPAIRIAHRPPLRDGTMEFRVMFAIFGLISSSLYHFCEPLGIRVLNMNDGQWHRLDNVAAIMCFVNLFVYLSDFREEWHGEYLKYFMLGLTLILQESGPWELKNTLVPILIAACFPFLRYILARKKPDYDWRNFYLGWGLMGVAFVFFVNG</sequence>
<keyword evidence="5 7" id="KW-1133">Transmembrane helix</keyword>
<dbReference type="GeneID" id="17288799"/>
<keyword evidence="3" id="KW-1003">Cell membrane</keyword>
<dbReference type="PaxDb" id="55529-EKX32061"/>
<feature type="transmembrane region" description="Helical" evidence="7">
    <location>
        <begin position="40"/>
        <end position="58"/>
    </location>
</feature>
<dbReference type="OrthoDB" id="10266771at2759"/>
<name>L1I730_GUITC</name>
<dbReference type="AlphaFoldDB" id="L1I730"/>
<feature type="transmembrane region" description="Helical" evidence="7">
    <location>
        <begin position="155"/>
        <end position="171"/>
    </location>
</feature>
<evidence type="ECO:0000256" key="2">
    <source>
        <dbReference type="ARBA" id="ARBA00005542"/>
    </source>
</evidence>
<dbReference type="OMA" id="VTSFMYH"/>
<evidence type="ECO:0000313" key="8">
    <source>
        <dbReference type="EMBL" id="EKX32061.1"/>
    </source>
</evidence>
<dbReference type="Proteomes" id="UP000011087">
    <property type="component" value="Unassembled WGS sequence"/>
</dbReference>
<dbReference type="EMBL" id="JH993214">
    <property type="protein sequence ID" value="EKX32061.1"/>
    <property type="molecule type" value="Genomic_DNA"/>
</dbReference>
<dbReference type="EnsemblProtists" id="EKX32061">
    <property type="protein sequence ID" value="EKX32061"/>
    <property type="gene ID" value="GUITHDRAFT_121761"/>
</dbReference>
<keyword evidence="10" id="KW-1185">Reference proteome</keyword>
<evidence type="ECO:0000256" key="5">
    <source>
        <dbReference type="ARBA" id="ARBA00022989"/>
    </source>
</evidence>
<keyword evidence="4 7" id="KW-0812">Transmembrane</keyword>
<keyword evidence="6 7" id="KW-0472">Membrane</keyword>
<reference evidence="8 10" key="1">
    <citation type="journal article" date="2012" name="Nature">
        <title>Algal genomes reveal evolutionary mosaicism and the fate of nucleomorphs.</title>
        <authorList>
            <consortium name="DOE Joint Genome Institute"/>
            <person name="Curtis B.A."/>
            <person name="Tanifuji G."/>
            <person name="Burki F."/>
            <person name="Gruber A."/>
            <person name="Irimia M."/>
            <person name="Maruyama S."/>
            <person name="Arias M.C."/>
            <person name="Ball S.G."/>
            <person name="Gile G.H."/>
            <person name="Hirakawa Y."/>
            <person name="Hopkins J.F."/>
            <person name="Kuo A."/>
            <person name="Rensing S.A."/>
            <person name="Schmutz J."/>
            <person name="Symeonidi A."/>
            <person name="Elias M."/>
            <person name="Eveleigh R.J."/>
            <person name="Herman E.K."/>
            <person name="Klute M.J."/>
            <person name="Nakayama T."/>
            <person name="Obornik M."/>
            <person name="Reyes-Prieto A."/>
            <person name="Armbrust E.V."/>
            <person name="Aves S.J."/>
            <person name="Beiko R.G."/>
            <person name="Coutinho P."/>
            <person name="Dacks J.B."/>
            <person name="Durnford D.G."/>
            <person name="Fast N.M."/>
            <person name="Green B.R."/>
            <person name="Grisdale C.J."/>
            <person name="Hempel F."/>
            <person name="Henrissat B."/>
            <person name="Hoppner M.P."/>
            <person name="Ishida K."/>
            <person name="Kim E."/>
            <person name="Koreny L."/>
            <person name="Kroth P.G."/>
            <person name="Liu Y."/>
            <person name="Malik S.B."/>
            <person name="Maier U.G."/>
            <person name="McRose D."/>
            <person name="Mock T."/>
            <person name="Neilson J.A."/>
            <person name="Onodera N.T."/>
            <person name="Poole A.M."/>
            <person name="Pritham E.J."/>
            <person name="Richards T.A."/>
            <person name="Rocap G."/>
            <person name="Roy S.W."/>
            <person name="Sarai C."/>
            <person name="Schaack S."/>
            <person name="Shirato S."/>
            <person name="Slamovits C.H."/>
            <person name="Spencer D.F."/>
            <person name="Suzuki S."/>
            <person name="Worden A.Z."/>
            <person name="Zauner S."/>
            <person name="Barry K."/>
            <person name="Bell C."/>
            <person name="Bharti A.K."/>
            <person name="Crow J.A."/>
            <person name="Grimwood J."/>
            <person name="Kramer R."/>
            <person name="Lindquist E."/>
            <person name="Lucas S."/>
            <person name="Salamov A."/>
            <person name="McFadden G.I."/>
            <person name="Lane C.E."/>
            <person name="Keeling P.J."/>
            <person name="Gray M.W."/>
            <person name="Grigoriev I.V."/>
            <person name="Archibald J.M."/>
        </authorList>
    </citation>
    <scope>NUCLEOTIDE SEQUENCE</scope>
    <source>
        <strain evidence="8 10">CCMP2712</strain>
    </source>
</reference>
<comment type="similarity">
    <text evidence="2">Belongs to the TMEM8 family.</text>
</comment>
<evidence type="ECO:0000256" key="3">
    <source>
        <dbReference type="ARBA" id="ARBA00022475"/>
    </source>
</evidence>
<dbReference type="HOGENOM" id="CLU_092617_0_0_1"/>
<evidence type="ECO:0000256" key="4">
    <source>
        <dbReference type="ARBA" id="ARBA00022692"/>
    </source>
</evidence>